<name>A0A844GH91_9NEIS</name>
<dbReference type="InterPro" id="IPR006431">
    <property type="entry name" value="Phage_tape_meas_C"/>
</dbReference>
<accession>A0A844GH91</accession>
<gene>
    <name evidence="2" type="ORF">GKE73_16505</name>
</gene>
<organism evidence="2 3">
    <name type="scientific">Paludibacterium denitrificans</name>
    <dbReference type="NCBI Taxonomy" id="2675226"/>
    <lineage>
        <taxon>Bacteria</taxon>
        <taxon>Pseudomonadati</taxon>
        <taxon>Pseudomonadota</taxon>
        <taxon>Betaproteobacteria</taxon>
        <taxon>Neisseriales</taxon>
        <taxon>Chromobacteriaceae</taxon>
        <taxon>Paludibacterium</taxon>
    </lineage>
</organism>
<feature type="domain" description="Bacteriophage tail tape measure C-terminal" evidence="1">
    <location>
        <begin position="112"/>
        <end position="184"/>
    </location>
</feature>
<dbReference type="EMBL" id="WLYX01000001">
    <property type="protein sequence ID" value="MTD34034.1"/>
    <property type="molecule type" value="Genomic_DNA"/>
</dbReference>
<dbReference type="Pfam" id="PF09718">
    <property type="entry name" value="Tape_meas_lam_C"/>
    <property type="match status" value="1"/>
</dbReference>
<keyword evidence="3" id="KW-1185">Reference proteome</keyword>
<sequence>MLLTQQKEVNAVLTSGYNKLNAETVKYIDGLQSEVDLIGATSLQRKEAAVMLDMEAKERQLLNEAAKKSGLSDEQFIARNPKTVAEIRAVTVALQEQRLKALASHEATMNEFSTGWDNAMAAYKDKASNNATAAANIFNAMTTSMESTLLNFFNTGKMGWQDFAKAVLVEIEKILIAKQAAGLVGSISLGWVMQWASNLIGGQTQTAAPIESGVASWTATQANGGAWSHGVQLYANGGVFDRPTAFAHAVNGLGVLGEAGPEAVMPLTRGADGKLGVKASGQGGGGDVVIQQTFYIQQDGTVKQTGDAGQYQQVTQQMADAMTGIARQSIVKAMLPGGEIATVYGNKL</sequence>
<protein>
    <recommendedName>
        <fullName evidence="1">Bacteriophage tail tape measure C-terminal domain-containing protein</fullName>
    </recommendedName>
</protein>
<evidence type="ECO:0000313" key="3">
    <source>
        <dbReference type="Proteomes" id="UP000446658"/>
    </source>
</evidence>
<reference evidence="2 3" key="1">
    <citation type="submission" date="2019-11" db="EMBL/GenBank/DDBJ databases">
        <title>Draft genome sequence of Paludibacterium sp. dN18-1.</title>
        <authorList>
            <person name="Im W.-T."/>
        </authorList>
    </citation>
    <scope>NUCLEOTIDE SEQUENCE [LARGE SCALE GENOMIC DNA]</scope>
    <source>
        <strain evidence="3">dN 18-1</strain>
    </source>
</reference>
<evidence type="ECO:0000259" key="1">
    <source>
        <dbReference type="Pfam" id="PF09718"/>
    </source>
</evidence>
<dbReference type="RefSeq" id="WP_230371222.1">
    <property type="nucleotide sequence ID" value="NZ_WLYX01000001.1"/>
</dbReference>
<evidence type="ECO:0000313" key="2">
    <source>
        <dbReference type="EMBL" id="MTD34034.1"/>
    </source>
</evidence>
<dbReference type="Proteomes" id="UP000446658">
    <property type="component" value="Unassembled WGS sequence"/>
</dbReference>
<dbReference type="AlphaFoldDB" id="A0A844GH91"/>
<comment type="caution">
    <text evidence="2">The sequence shown here is derived from an EMBL/GenBank/DDBJ whole genome shotgun (WGS) entry which is preliminary data.</text>
</comment>
<proteinExistence type="predicted"/>